<dbReference type="SMART" id="SM00233">
    <property type="entry name" value="PH"/>
    <property type="match status" value="1"/>
</dbReference>
<dbReference type="PROSITE" id="PS00022">
    <property type="entry name" value="EGF_1"/>
    <property type="match status" value="1"/>
</dbReference>
<feature type="compositionally biased region" description="Polar residues" evidence="10">
    <location>
        <begin position="253"/>
        <end position="262"/>
    </location>
</feature>
<evidence type="ECO:0000256" key="11">
    <source>
        <dbReference type="SAM" id="Phobius"/>
    </source>
</evidence>
<evidence type="ECO:0000256" key="8">
    <source>
        <dbReference type="ARBA" id="ARBA00023121"/>
    </source>
</evidence>
<feature type="transmembrane region" description="Helical" evidence="11">
    <location>
        <begin position="1265"/>
        <end position="1285"/>
    </location>
</feature>
<keyword evidence="4" id="KW-1003">Cell membrane</keyword>
<keyword evidence="9 11" id="KW-0472">Membrane</keyword>
<keyword evidence="6 11" id="KW-1133">Transmembrane helix</keyword>
<feature type="transmembrane region" description="Helical" evidence="11">
    <location>
        <begin position="1230"/>
        <end position="1253"/>
    </location>
</feature>
<dbReference type="GO" id="GO:0005886">
    <property type="term" value="C:plasma membrane"/>
    <property type="evidence" value="ECO:0007669"/>
    <property type="project" value="UniProtKB-SubCell"/>
</dbReference>
<evidence type="ECO:0000256" key="4">
    <source>
        <dbReference type="ARBA" id="ARBA00022475"/>
    </source>
</evidence>
<keyword evidence="7" id="KW-0445">Lipid transport</keyword>
<feature type="transmembrane region" description="Helical" evidence="11">
    <location>
        <begin position="1124"/>
        <end position="1144"/>
    </location>
</feature>
<dbReference type="SUPFAM" id="SSF50729">
    <property type="entry name" value="PH domain-like"/>
    <property type="match status" value="1"/>
</dbReference>
<evidence type="ECO:0000256" key="2">
    <source>
        <dbReference type="ARBA" id="ARBA00005542"/>
    </source>
</evidence>
<evidence type="ECO:0000256" key="1">
    <source>
        <dbReference type="ARBA" id="ARBA00004651"/>
    </source>
</evidence>
<evidence type="ECO:0000256" key="10">
    <source>
        <dbReference type="SAM" id="MobiDB-lite"/>
    </source>
</evidence>
<dbReference type="GO" id="GO:0008289">
    <property type="term" value="F:lipid binding"/>
    <property type="evidence" value="ECO:0007669"/>
    <property type="project" value="UniProtKB-KW"/>
</dbReference>
<dbReference type="InterPro" id="IPR000648">
    <property type="entry name" value="Oxysterol-bd"/>
</dbReference>
<dbReference type="Pfam" id="PF01237">
    <property type="entry name" value="Oxysterol_BP"/>
    <property type="match status" value="1"/>
</dbReference>
<dbReference type="Proteomes" id="UP000663864">
    <property type="component" value="Unassembled WGS sequence"/>
</dbReference>
<keyword evidence="8" id="KW-0446">Lipid-binding</keyword>
<reference evidence="13" key="1">
    <citation type="submission" date="2021-02" db="EMBL/GenBank/DDBJ databases">
        <authorList>
            <person name="Nowell W R."/>
        </authorList>
    </citation>
    <scope>NUCLEOTIDE SEQUENCE</scope>
</reference>
<comment type="subcellular location">
    <subcellularLocation>
        <location evidence="1">Cell membrane</location>
        <topology evidence="1">Multi-pass membrane protein</topology>
    </subcellularLocation>
</comment>
<feature type="region of interest" description="Disordered" evidence="10">
    <location>
        <begin position="428"/>
        <end position="468"/>
    </location>
</feature>
<feature type="compositionally biased region" description="Acidic residues" evidence="10">
    <location>
        <begin position="442"/>
        <end position="465"/>
    </location>
</feature>
<dbReference type="InterPro" id="IPR037239">
    <property type="entry name" value="OSBP_sf"/>
</dbReference>
<feature type="region of interest" description="Disordered" evidence="10">
    <location>
        <begin position="242"/>
        <end position="265"/>
    </location>
</feature>
<gene>
    <name evidence="13" type="ORF">ZHD862_LOCUS9520</name>
</gene>
<dbReference type="PROSITE" id="PS50003">
    <property type="entry name" value="PH_DOMAIN"/>
    <property type="match status" value="1"/>
</dbReference>
<evidence type="ECO:0000313" key="14">
    <source>
        <dbReference type="Proteomes" id="UP000663864"/>
    </source>
</evidence>
<dbReference type="InterPro" id="IPR021910">
    <property type="entry name" value="NGX6/PGAP6/MYMK"/>
</dbReference>
<feature type="compositionally biased region" description="Polar residues" evidence="10">
    <location>
        <begin position="428"/>
        <end position="438"/>
    </location>
</feature>
<feature type="domain" description="PH" evidence="12">
    <location>
        <begin position="136"/>
        <end position="228"/>
    </location>
</feature>
<feature type="transmembrane region" description="Helical" evidence="11">
    <location>
        <begin position="1207"/>
        <end position="1224"/>
    </location>
</feature>
<keyword evidence="3" id="KW-0813">Transport</keyword>
<dbReference type="PANTHER" id="PTHR14319:SF3">
    <property type="entry name" value="TRANSMEMBRANE PROTEIN-LIKE PROTEIN"/>
    <property type="match status" value="1"/>
</dbReference>
<sequence length="1356" mass="155532">MPHRMRKIVSRCRPPFIGTRRNQHKHGPTYYYSNNNNISTNSVTIISDDVQTTNNSNLTLKYSPQLSTHSSNKDCDSQPISLSSNYPAISNTMQNTASSSNLGAIGTGIVPPPMHYQQQQQPQYMQSTTPSVANGKDEMRGWLYKWTNYLKGYQKRWFVLQAGILSYYRSQDEMTHTCRGTVYLESAQLSSNDSCHFVISNGSTIIHLRTNNENDKQRWMNALELAKQKAIKVRKQYQDSDDEGLINDDLNKQQHSNDQTKQTTDRVELATMNKTLDAKLDDLKMCMDLINRHYQALHRTLADLEQIDKSEATIITIKSVNERATLFRITSTAMLNACQELVQIIQKQGRKWQKAIQFERDARIRMERMCEQVASQSAKLEKKIQRASRKDQNAIKPSDIRNTNEDSHSSDSDEFHDAESVFRIPFQQHTANNENQPTHIVDDDDSSYGDEDDDESESEEQEEENLPVVIVKRSKKSDTMNHIPSPAPVFKTTNNILKSTIPKRKRRDRIPERPNHSINLWSIIKNCVGKDLSKIPIPVNFSEPLSMLQRITEELEYSSVLDAAAKTNNNWEQLAYVAAFTVSSYSTTATRNNKPFNPILGETFECDRTDDLGWRSMAEQVSHHPPAVATHSEGQGWTLYQEFTMASKFRGQYLSITPMGYDFGQYYSRIRIYEYTDYSSVKFLKFNIYDTTKLANWSIIIDTNGQCTNYLANIHFDLQYGAYPLINPRNESFPETYISTRHDLTKTVFNRTVSNGTVQLENPLRGTWFALVFVEHLPTNTQSKRSSSNCNIYLTTWLDYQAEPAPLTLTLNQQLQIILSNSSTFIYASYYTSIGNSQLTLLSEWLSNCDIVILGRLNGLPSVVQYDYQTVCKNGSCSIELDQLAAFIWIYFQISVKNLSCLNNPIHGSMLIHSTDCSSYSYNDTCIPSYPTRRLMFNYYFDFLYIPMYTNTNVTSITSNGSDSSVYSYEFIVDDRNIGGTIHIDFETQIKPYAPLNANISILGCLSKNRPRRYHTCEIDYKIYINKNSVVVRSLPYPEMALWYLTLEYNCNDSKNICNNVSMSVTFQISSSQCTREQCGTYGICRIMTSQQNMFSTCTCLVGYRGYGCTDGTYSYLSRYLPSALFLTLSNLMFIPAVIVAIYYRLYIEALVYFFNMFFSTFYHACDQEIHQICIFKYDGLQLSDFIGSYSSFVITLITMSIIPRSIKAFLFILGLLTCIAINARDRFDSLQFVALMIITFSFTIITWIVVSIKKRRLQPSRKQLLLITPGLVLSITGIILFVVVETDDNYWYIHSLWHILMATSILFFLPKKIRQNTPTERFSEIDRTPFHSSVGVINQGAAIPLDQQDNSHETH</sequence>
<keyword evidence="5 11" id="KW-0812">Transmembrane</keyword>
<dbReference type="PANTHER" id="PTHR14319">
    <property type="entry name" value="FIVE-SPAN TRANSMEMBRANE PROTEIN M83"/>
    <property type="match status" value="1"/>
</dbReference>
<dbReference type="PROSITE" id="PS01186">
    <property type="entry name" value="EGF_2"/>
    <property type="match status" value="1"/>
</dbReference>
<dbReference type="Pfam" id="PF12036">
    <property type="entry name" value="DUF3522"/>
    <property type="match status" value="1"/>
</dbReference>
<evidence type="ECO:0000256" key="3">
    <source>
        <dbReference type="ARBA" id="ARBA00022448"/>
    </source>
</evidence>
<evidence type="ECO:0000256" key="6">
    <source>
        <dbReference type="ARBA" id="ARBA00022989"/>
    </source>
</evidence>
<dbReference type="InterPro" id="IPR000742">
    <property type="entry name" value="EGF"/>
</dbReference>
<proteinExistence type="inferred from homology"/>
<dbReference type="GO" id="GO:0006869">
    <property type="term" value="P:lipid transport"/>
    <property type="evidence" value="ECO:0007669"/>
    <property type="project" value="UniProtKB-KW"/>
</dbReference>
<dbReference type="Gene3D" id="2.40.160.120">
    <property type="match status" value="1"/>
</dbReference>
<dbReference type="InterPro" id="IPR001849">
    <property type="entry name" value="PH_domain"/>
</dbReference>
<evidence type="ECO:0000256" key="9">
    <source>
        <dbReference type="ARBA" id="ARBA00023136"/>
    </source>
</evidence>
<comment type="similarity">
    <text evidence="2">Belongs to the TMEM8 family.</text>
</comment>
<evidence type="ECO:0000313" key="13">
    <source>
        <dbReference type="EMBL" id="CAF0942006.1"/>
    </source>
</evidence>
<feature type="region of interest" description="Disordered" evidence="10">
    <location>
        <begin position="381"/>
        <end position="415"/>
    </location>
</feature>
<protein>
    <recommendedName>
        <fullName evidence="12">PH domain-containing protein</fullName>
    </recommendedName>
</protein>
<dbReference type="EMBL" id="CAJNOT010000326">
    <property type="protein sequence ID" value="CAF0942006.1"/>
    <property type="molecule type" value="Genomic_DNA"/>
</dbReference>
<feature type="transmembrane region" description="Helical" evidence="11">
    <location>
        <begin position="1291"/>
        <end position="1310"/>
    </location>
</feature>
<evidence type="ECO:0000256" key="7">
    <source>
        <dbReference type="ARBA" id="ARBA00023055"/>
    </source>
</evidence>
<comment type="caution">
    <text evidence="13">The sequence shown here is derived from an EMBL/GenBank/DDBJ whole genome shotgun (WGS) entry which is preliminary data.</text>
</comment>
<organism evidence="13 14">
    <name type="scientific">Rotaria sordida</name>
    <dbReference type="NCBI Taxonomy" id="392033"/>
    <lineage>
        <taxon>Eukaryota</taxon>
        <taxon>Metazoa</taxon>
        <taxon>Spiralia</taxon>
        <taxon>Gnathifera</taxon>
        <taxon>Rotifera</taxon>
        <taxon>Eurotatoria</taxon>
        <taxon>Bdelloidea</taxon>
        <taxon>Philodinida</taxon>
        <taxon>Philodinidae</taxon>
        <taxon>Rotaria</taxon>
    </lineage>
</organism>
<accession>A0A814CIV7</accession>
<dbReference type="InterPro" id="IPR011993">
    <property type="entry name" value="PH-like_dom_sf"/>
</dbReference>
<name>A0A814CIV7_9BILA</name>
<dbReference type="CDD" id="cd13284">
    <property type="entry name" value="PH_OSBP_ORP4"/>
    <property type="match status" value="1"/>
</dbReference>
<dbReference type="Gene3D" id="2.30.29.30">
    <property type="entry name" value="Pleckstrin-homology domain (PH domain)/Phosphotyrosine-binding domain (PTB)"/>
    <property type="match status" value="1"/>
</dbReference>
<evidence type="ECO:0000256" key="5">
    <source>
        <dbReference type="ARBA" id="ARBA00022692"/>
    </source>
</evidence>
<evidence type="ECO:0000259" key="12">
    <source>
        <dbReference type="PROSITE" id="PS50003"/>
    </source>
</evidence>
<dbReference type="Pfam" id="PF00169">
    <property type="entry name" value="PH"/>
    <property type="match status" value="1"/>
</dbReference>
<dbReference type="SUPFAM" id="SSF144000">
    <property type="entry name" value="Oxysterol-binding protein-like"/>
    <property type="match status" value="1"/>
</dbReference>